<feature type="transmembrane region" description="Helical" evidence="1">
    <location>
        <begin position="255"/>
        <end position="275"/>
    </location>
</feature>
<dbReference type="RefSeq" id="WP_345368359.1">
    <property type="nucleotide sequence ID" value="NZ_BAABJX010000001.1"/>
</dbReference>
<dbReference type="PANTHER" id="PTHR22911">
    <property type="entry name" value="ACYL-MALONYL CONDENSING ENZYME-RELATED"/>
    <property type="match status" value="1"/>
</dbReference>
<dbReference type="InterPro" id="IPR000620">
    <property type="entry name" value="EamA_dom"/>
</dbReference>
<keyword evidence="1" id="KW-0812">Transmembrane</keyword>
<evidence type="ECO:0000313" key="4">
    <source>
        <dbReference type="Proteomes" id="UP001500298"/>
    </source>
</evidence>
<keyword evidence="1" id="KW-1133">Transmembrane helix</keyword>
<organism evidence="3 4">
    <name type="scientific">Algivirga pacifica</name>
    <dbReference type="NCBI Taxonomy" id="1162670"/>
    <lineage>
        <taxon>Bacteria</taxon>
        <taxon>Pseudomonadati</taxon>
        <taxon>Bacteroidota</taxon>
        <taxon>Cytophagia</taxon>
        <taxon>Cytophagales</taxon>
        <taxon>Flammeovirgaceae</taxon>
        <taxon>Algivirga</taxon>
    </lineage>
</organism>
<evidence type="ECO:0000313" key="3">
    <source>
        <dbReference type="EMBL" id="GAA4819691.1"/>
    </source>
</evidence>
<feature type="domain" description="EamA" evidence="2">
    <location>
        <begin position="156"/>
        <end position="294"/>
    </location>
</feature>
<feature type="transmembrane region" description="Helical" evidence="1">
    <location>
        <begin position="75"/>
        <end position="96"/>
    </location>
</feature>
<feature type="domain" description="EamA" evidence="2">
    <location>
        <begin position="40"/>
        <end position="147"/>
    </location>
</feature>
<feature type="transmembrane region" description="Helical" evidence="1">
    <location>
        <begin position="186"/>
        <end position="205"/>
    </location>
</feature>
<sequence>MRFLQLIHKQGIKEEYRHLVELHFWIFLNSFIPSINIFISLSSVQIVFIRTFIAFTTLGILIYRQRLHFRLPWSSILELLFTGVMTSFYWIFFVIAAKIGNASVALVGVATTPLWVSLIAPFLGLRHLRFNEIMMGLNAIFGVYMIFSSSFAYSEGMVMAILAAFFAALVTVVSSKYSKEYHHRVITFYQMLGAWIGTILVIPLFQNYLNTGEELWSVPTLTDCILVVVLAIIFSIIAFSSIIKVMSSLTPFQVSIAHNLSPIYGGVAALLLFGEQEVMDVYFYAGALIIIASLTAPPLAKKIFGNKRG</sequence>
<dbReference type="InterPro" id="IPR037185">
    <property type="entry name" value="EmrE-like"/>
</dbReference>
<feature type="transmembrane region" description="Helical" evidence="1">
    <location>
        <begin position="225"/>
        <end position="243"/>
    </location>
</feature>
<proteinExistence type="predicted"/>
<comment type="caution">
    <text evidence="3">The sequence shown here is derived from an EMBL/GenBank/DDBJ whole genome shotgun (WGS) entry which is preliminary data.</text>
</comment>
<evidence type="ECO:0000256" key="1">
    <source>
        <dbReference type="SAM" id="Phobius"/>
    </source>
</evidence>
<dbReference type="SUPFAM" id="SSF103481">
    <property type="entry name" value="Multidrug resistance efflux transporter EmrE"/>
    <property type="match status" value="2"/>
</dbReference>
<dbReference type="EMBL" id="BAABJX010000001">
    <property type="protein sequence ID" value="GAA4819691.1"/>
    <property type="molecule type" value="Genomic_DNA"/>
</dbReference>
<dbReference type="Pfam" id="PF00892">
    <property type="entry name" value="EamA"/>
    <property type="match status" value="2"/>
</dbReference>
<feature type="transmembrane region" description="Helical" evidence="1">
    <location>
        <begin position="45"/>
        <end position="63"/>
    </location>
</feature>
<dbReference type="Proteomes" id="UP001500298">
    <property type="component" value="Unassembled WGS sequence"/>
</dbReference>
<keyword evidence="4" id="KW-1185">Reference proteome</keyword>
<gene>
    <name evidence="3" type="ORF">GCM10023331_00110</name>
</gene>
<name>A0ABP9D177_9BACT</name>
<dbReference type="PANTHER" id="PTHR22911:SF79">
    <property type="entry name" value="MOBA-LIKE NTP TRANSFERASE DOMAIN-CONTAINING PROTEIN"/>
    <property type="match status" value="1"/>
</dbReference>
<feature type="transmembrane region" description="Helical" evidence="1">
    <location>
        <begin position="102"/>
        <end position="123"/>
    </location>
</feature>
<protein>
    <recommendedName>
        <fullName evidence="2">EamA domain-containing protein</fullName>
    </recommendedName>
</protein>
<keyword evidence="1" id="KW-0472">Membrane</keyword>
<feature type="transmembrane region" description="Helical" evidence="1">
    <location>
        <begin position="20"/>
        <end position="39"/>
    </location>
</feature>
<evidence type="ECO:0000259" key="2">
    <source>
        <dbReference type="Pfam" id="PF00892"/>
    </source>
</evidence>
<feature type="transmembrane region" description="Helical" evidence="1">
    <location>
        <begin position="281"/>
        <end position="300"/>
    </location>
</feature>
<feature type="transmembrane region" description="Helical" evidence="1">
    <location>
        <begin position="135"/>
        <end position="151"/>
    </location>
</feature>
<accession>A0ABP9D177</accession>
<reference evidence="4" key="1">
    <citation type="journal article" date="2019" name="Int. J. Syst. Evol. Microbiol.">
        <title>The Global Catalogue of Microorganisms (GCM) 10K type strain sequencing project: providing services to taxonomists for standard genome sequencing and annotation.</title>
        <authorList>
            <consortium name="The Broad Institute Genomics Platform"/>
            <consortium name="The Broad Institute Genome Sequencing Center for Infectious Disease"/>
            <person name="Wu L."/>
            <person name="Ma J."/>
        </authorList>
    </citation>
    <scope>NUCLEOTIDE SEQUENCE [LARGE SCALE GENOMIC DNA]</scope>
    <source>
        <strain evidence="4">JCM 18326</strain>
    </source>
</reference>